<comment type="caution">
    <text evidence="1">The sequence shown here is derived from an EMBL/GenBank/DDBJ whole genome shotgun (WGS) entry which is preliminary data.</text>
</comment>
<dbReference type="AlphaFoldDB" id="A0A0F9JI75"/>
<protein>
    <submittedName>
        <fullName evidence="1">Uncharacterized protein</fullName>
    </submittedName>
</protein>
<gene>
    <name evidence="1" type="ORF">LCGC14_1821720</name>
</gene>
<evidence type="ECO:0000313" key="1">
    <source>
        <dbReference type="EMBL" id="KKL98707.1"/>
    </source>
</evidence>
<accession>A0A0F9JI75</accession>
<organism evidence="1">
    <name type="scientific">marine sediment metagenome</name>
    <dbReference type="NCBI Taxonomy" id="412755"/>
    <lineage>
        <taxon>unclassified sequences</taxon>
        <taxon>metagenomes</taxon>
        <taxon>ecological metagenomes</taxon>
    </lineage>
</organism>
<name>A0A0F9JI75_9ZZZZ</name>
<reference evidence="1" key="1">
    <citation type="journal article" date="2015" name="Nature">
        <title>Complex archaea that bridge the gap between prokaryotes and eukaryotes.</title>
        <authorList>
            <person name="Spang A."/>
            <person name="Saw J.H."/>
            <person name="Jorgensen S.L."/>
            <person name="Zaremba-Niedzwiedzka K."/>
            <person name="Martijn J."/>
            <person name="Lind A.E."/>
            <person name="van Eijk R."/>
            <person name="Schleper C."/>
            <person name="Guy L."/>
            <person name="Ettema T.J."/>
        </authorList>
    </citation>
    <scope>NUCLEOTIDE SEQUENCE</scope>
</reference>
<dbReference type="EMBL" id="LAZR01017849">
    <property type="protein sequence ID" value="KKL98707.1"/>
    <property type="molecule type" value="Genomic_DNA"/>
</dbReference>
<proteinExistence type="predicted"/>
<sequence>MAKDIIGVITSVEDDGYGDKTWKLVTLGTGEVLKVKSGRGDTLRDKWPLLGVGVAVHFKMGDYTSKGVDYPFVQDIEVTDMATVASELPPAVEVKTVEVPPNEPTPRAIAPQERGMWWKQMGDDLRSGHIDKNTQMGKVIRLRYFAEMFCVLDIEIKQNLEEAEEDKE</sequence>